<gene>
    <name evidence="1" type="ORF">WMO37_00300</name>
</gene>
<dbReference type="EMBL" id="JBBMFS010000001">
    <property type="protein sequence ID" value="MEQ2553459.1"/>
    <property type="molecule type" value="Genomic_DNA"/>
</dbReference>
<evidence type="ECO:0000313" key="2">
    <source>
        <dbReference type="Proteomes" id="UP001546774"/>
    </source>
</evidence>
<proteinExistence type="predicted"/>
<sequence length="41" mass="4595">MKKTLSALIKISFALGCENDFDTLFAKKGYSSIQEVINEQL</sequence>
<dbReference type="Proteomes" id="UP001546774">
    <property type="component" value="Unassembled WGS sequence"/>
</dbReference>
<accession>A0ABV1H175</accession>
<evidence type="ECO:0000313" key="1">
    <source>
        <dbReference type="EMBL" id="MEQ2553459.1"/>
    </source>
</evidence>
<reference evidence="1" key="1">
    <citation type="submission" date="2024-03" db="EMBL/GenBank/DDBJ databases">
        <title>Human intestinal bacterial collection.</title>
        <authorList>
            <person name="Pauvert C."/>
            <person name="Hitch T.C.A."/>
            <person name="Clavel T."/>
        </authorList>
    </citation>
    <scope>NUCLEOTIDE SEQUENCE [LARGE SCALE GENOMIC DNA]</scope>
    <source>
        <strain evidence="1">CLA-AA-H89B</strain>
    </source>
</reference>
<keyword evidence="2" id="KW-1185">Reference proteome</keyword>
<protein>
    <submittedName>
        <fullName evidence="1">Uncharacterized protein</fullName>
    </submittedName>
</protein>
<comment type="caution">
    <text evidence="1">The sequence shown here is derived from an EMBL/GenBank/DDBJ whole genome shotgun (WGS) entry which is preliminary data.</text>
</comment>
<organism evidence="1 2">
    <name type="scientific">Lachnospira intestinalis</name>
    <dbReference type="NCBI Taxonomy" id="3133158"/>
    <lineage>
        <taxon>Bacteria</taxon>
        <taxon>Bacillati</taxon>
        <taxon>Bacillota</taxon>
        <taxon>Clostridia</taxon>
        <taxon>Lachnospirales</taxon>
        <taxon>Lachnospiraceae</taxon>
        <taxon>Lachnospira</taxon>
    </lineage>
</organism>
<name>A0ABV1H175_9FIRM</name>